<gene>
    <name evidence="1" type="ORF">SGCZBJ_01570</name>
</gene>
<name>A0A2N5DRH6_9CAUL</name>
<dbReference type="Proteomes" id="UP000234479">
    <property type="component" value="Unassembled WGS sequence"/>
</dbReference>
<evidence type="ECO:0000313" key="1">
    <source>
        <dbReference type="EMBL" id="PLR28666.1"/>
    </source>
</evidence>
<dbReference type="EMBL" id="PJRS01000006">
    <property type="protein sequence ID" value="PLR28666.1"/>
    <property type="molecule type" value="Genomic_DNA"/>
</dbReference>
<sequence length="126" mass="13709">MVRLLGRGAVTKVMIDYEEKLYLALAALRGAGYEPERLVLDRPSRLGPTSIDWTATRSGGAPRALDLAIDFQEQEPPSIAVSKDGRAFRAPVGLKPLARWLASAAGEREPLALIPTYAVARLRAVR</sequence>
<accession>A0A2N5DRH6</accession>
<keyword evidence="2" id="KW-1185">Reference proteome</keyword>
<dbReference type="AlphaFoldDB" id="A0A2N5DRH6"/>
<organism evidence="1 2">
    <name type="scientific">Caulobacter zeae</name>
    <dbReference type="NCBI Taxonomy" id="2055137"/>
    <lineage>
        <taxon>Bacteria</taxon>
        <taxon>Pseudomonadati</taxon>
        <taxon>Pseudomonadota</taxon>
        <taxon>Alphaproteobacteria</taxon>
        <taxon>Caulobacterales</taxon>
        <taxon>Caulobacteraceae</taxon>
        <taxon>Caulobacter</taxon>
    </lineage>
</organism>
<comment type="caution">
    <text evidence="1">The sequence shown here is derived from an EMBL/GenBank/DDBJ whole genome shotgun (WGS) entry which is preliminary data.</text>
</comment>
<evidence type="ECO:0000313" key="2">
    <source>
        <dbReference type="Proteomes" id="UP000234479"/>
    </source>
</evidence>
<proteinExistence type="predicted"/>
<protein>
    <submittedName>
        <fullName evidence="1">Uncharacterized protein</fullName>
    </submittedName>
</protein>
<reference evidence="1 2" key="1">
    <citation type="submission" date="2017-12" db="EMBL/GenBank/DDBJ databases">
        <title>The genome sequence of Caulobacter sp. 410.</title>
        <authorList>
            <person name="Gao J."/>
            <person name="Mao X."/>
            <person name="Sun J."/>
        </authorList>
    </citation>
    <scope>NUCLEOTIDE SEQUENCE [LARGE SCALE GENOMIC DNA]</scope>
    <source>
        <strain evidence="1 2">410</strain>
    </source>
</reference>